<dbReference type="Gene3D" id="1.25.40.10">
    <property type="entry name" value="Tetratricopeptide repeat domain"/>
    <property type="match status" value="1"/>
</dbReference>
<evidence type="ECO:0000313" key="2">
    <source>
        <dbReference type="EMBL" id="SPF34281.1"/>
    </source>
</evidence>
<dbReference type="InterPro" id="IPR011990">
    <property type="entry name" value="TPR-like_helical_dom_sf"/>
</dbReference>
<feature type="chain" id="PRO_5015726044" evidence="1">
    <location>
        <begin position="26"/>
        <end position="362"/>
    </location>
</feature>
<protein>
    <submittedName>
        <fullName evidence="2">Uncharacterized protein</fullName>
    </submittedName>
</protein>
<dbReference type="EMBL" id="OMOD01000026">
    <property type="protein sequence ID" value="SPF34281.1"/>
    <property type="molecule type" value="Genomic_DNA"/>
</dbReference>
<evidence type="ECO:0000313" key="3">
    <source>
        <dbReference type="Proteomes" id="UP000238701"/>
    </source>
</evidence>
<organism evidence="2 3">
    <name type="scientific">Candidatus Sulfotelmatobacter kueseliae</name>
    <dbReference type="NCBI Taxonomy" id="2042962"/>
    <lineage>
        <taxon>Bacteria</taxon>
        <taxon>Pseudomonadati</taxon>
        <taxon>Acidobacteriota</taxon>
        <taxon>Terriglobia</taxon>
        <taxon>Terriglobales</taxon>
        <taxon>Candidatus Korobacteraceae</taxon>
        <taxon>Candidatus Sulfotelmatobacter</taxon>
    </lineage>
</organism>
<feature type="signal peptide" evidence="1">
    <location>
        <begin position="1"/>
        <end position="25"/>
    </location>
</feature>
<dbReference type="Pfam" id="PF11138">
    <property type="entry name" value="DUF2911"/>
    <property type="match status" value="1"/>
</dbReference>
<accession>A0A2U3K3P9</accession>
<evidence type="ECO:0000256" key="1">
    <source>
        <dbReference type="SAM" id="SignalP"/>
    </source>
</evidence>
<dbReference type="InterPro" id="IPR021314">
    <property type="entry name" value="DUF2911"/>
</dbReference>
<keyword evidence="1" id="KW-0732">Signal</keyword>
<name>A0A2U3K3P9_9BACT</name>
<dbReference type="AlphaFoldDB" id="A0A2U3K3P9"/>
<proteinExistence type="predicted"/>
<dbReference type="Proteomes" id="UP000238701">
    <property type="component" value="Unassembled WGS sequence"/>
</dbReference>
<sequence>MFRKMFRAALRGVLFCLLMAALSGAMSELSPAQSFTLDLPLQSQEARISQRIGITDITINYHRPLVNGRKVWDGLVPYGKVWRAGANINTTITFSDPVQIEGKPLDKGTYGLHMIPNADEWTIIFSKNSTSWGSFTYDEKEDALRVTVKPKAADMHNALTYDFDDLQKDSAVVELEWEKVAVPFKVSVDVHDVVEASLKKQLRNLSQYTWMSWDNAANYLLAEKVSLDDALTYANKSIENEDRYETEMTKSQALAALNRKDEAATAEKKALDLASPLQIHQYARQLLGQKRNEEAYAIFRDNAKKHPDQWYVHTGLARMYSAQSKFDDAAKEMKLSMAAAPDDQKIYLDGLEKRLEAKQDIN</sequence>
<reference evidence="3" key="1">
    <citation type="submission" date="2018-02" db="EMBL/GenBank/DDBJ databases">
        <authorList>
            <person name="Hausmann B."/>
        </authorList>
    </citation>
    <scope>NUCLEOTIDE SEQUENCE [LARGE SCALE GENOMIC DNA]</scope>
    <source>
        <strain evidence="3">Peat soil MAG SbA1</strain>
    </source>
</reference>
<gene>
    <name evidence="2" type="ORF">SBA1_1210008</name>
</gene>
<dbReference type="SUPFAM" id="SSF48452">
    <property type="entry name" value="TPR-like"/>
    <property type="match status" value="1"/>
</dbReference>